<dbReference type="InterPro" id="IPR001356">
    <property type="entry name" value="HD"/>
</dbReference>
<organism evidence="14 15">
    <name type="scientific">Panagrellus redivivus</name>
    <name type="common">Microworm</name>
    <dbReference type="NCBI Taxonomy" id="6233"/>
    <lineage>
        <taxon>Eukaryota</taxon>
        <taxon>Metazoa</taxon>
        <taxon>Ecdysozoa</taxon>
        <taxon>Nematoda</taxon>
        <taxon>Chromadorea</taxon>
        <taxon>Rhabditida</taxon>
        <taxon>Tylenchina</taxon>
        <taxon>Panagrolaimomorpha</taxon>
        <taxon>Panagrolaimoidea</taxon>
        <taxon>Panagrolaimidae</taxon>
        <taxon>Panagrellus</taxon>
    </lineage>
</organism>
<dbReference type="SUPFAM" id="SSF47413">
    <property type="entry name" value="lambda repressor-like DNA-binding domains"/>
    <property type="match status" value="1"/>
</dbReference>
<accession>A0A7E4W2M3</accession>
<keyword evidence="3 10" id="KW-0805">Transcription regulation</keyword>
<evidence type="ECO:0000256" key="8">
    <source>
        <dbReference type="PROSITE-ProRule" id="PRU00108"/>
    </source>
</evidence>
<dbReference type="SUPFAM" id="SSF46689">
    <property type="entry name" value="Homeodomain-like"/>
    <property type="match status" value="1"/>
</dbReference>
<dbReference type="Gene3D" id="1.10.260.40">
    <property type="entry name" value="lambda repressor-like DNA-binding domains"/>
    <property type="match status" value="1"/>
</dbReference>
<dbReference type="GO" id="GO:0005634">
    <property type="term" value="C:nucleus"/>
    <property type="evidence" value="ECO:0007669"/>
    <property type="project" value="UniProtKB-SubCell"/>
</dbReference>
<keyword evidence="7 8" id="KW-0539">Nucleus</keyword>
<evidence type="ECO:0000256" key="2">
    <source>
        <dbReference type="ARBA" id="ARBA00008190"/>
    </source>
</evidence>
<dbReference type="PROSITE" id="PS50071">
    <property type="entry name" value="HOMEOBOX_2"/>
    <property type="match status" value="1"/>
</dbReference>
<feature type="DNA-binding region" description="Homeobox" evidence="8">
    <location>
        <begin position="284"/>
        <end position="343"/>
    </location>
</feature>
<comment type="subcellular location">
    <subcellularLocation>
        <location evidence="1 8 9">Nucleus</location>
    </subcellularLocation>
</comment>
<name>A0A7E4W2M3_PANRE</name>
<proteinExistence type="inferred from homology"/>
<dbReference type="AlphaFoldDB" id="A0A7E4W2M3"/>
<dbReference type="CDD" id="cd00086">
    <property type="entry name" value="homeodomain"/>
    <property type="match status" value="1"/>
</dbReference>
<feature type="domain" description="Homeobox" evidence="12">
    <location>
        <begin position="282"/>
        <end position="342"/>
    </location>
</feature>
<keyword evidence="14" id="KW-1185">Reference proteome</keyword>
<evidence type="ECO:0000256" key="6">
    <source>
        <dbReference type="ARBA" id="ARBA00023163"/>
    </source>
</evidence>
<evidence type="ECO:0000256" key="10">
    <source>
        <dbReference type="RuleBase" id="RU361129"/>
    </source>
</evidence>
<dbReference type="Proteomes" id="UP000492821">
    <property type="component" value="Unassembled WGS sequence"/>
</dbReference>
<dbReference type="Pfam" id="PF02376">
    <property type="entry name" value="CUT"/>
    <property type="match status" value="1"/>
</dbReference>
<evidence type="ECO:0000256" key="5">
    <source>
        <dbReference type="ARBA" id="ARBA00023155"/>
    </source>
</evidence>
<keyword evidence="4 8" id="KW-0238">DNA-binding</keyword>
<dbReference type="GO" id="GO:0003677">
    <property type="term" value="F:DNA binding"/>
    <property type="evidence" value="ECO:0007669"/>
    <property type="project" value="UniProtKB-UniRule"/>
</dbReference>
<evidence type="ECO:0000313" key="15">
    <source>
        <dbReference type="WBParaSite" id="Pan_g6245.t1"/>
    </source>
</evidence>
<keyword evidence="6 10" id="KW-0804">Transcription</keyword>
<evidence type="ECO:0000256" key="11">
    <source>
        <dbReference type="SAM" id="MobiDB-lite"/>
    </source>
</evidence>
<evidence type="ECO:0000256" key="4">
    <source>
        <dbReference type="ARBA" id="ARBA00023125"/>
    </source>
</evidence>
<evidence type="ECO:0000259" key="13">
    <source>
        <dbReference type="PROSITE" id="PS51042"/>
    </source>
</evidence>
<feature type="compositionally biased region" description="Basic and acidic residues" evidence="11">
    <location>
        <begin position="98"/>
        <end position="111"/>
    </location>
</feature>
<keyword evidence="5 8" id="KW-0371">Homeobox</keyword>
<dbReference type="WBParaSite" id="Pan_g6245.t1">
    <property type="protein sequence ID" value="Pan_g6245.t1"/>
    <property type="gene ID" value="Pan_g6245"/>
</dbReference>
<protein>
    <recommendedName>
        <fullName evidence="10">One cut domain family member</fullName>
    </recommendedName>
</protein>
<dbReference type="Pfam" id="PF00046">
    <property type="entry name" value="Homeodomain"/>
    <property type="match status" value="1"/>
</dbReference>
<dbReference type="PROSITE" id="PS51042">
    <property type="entry name" value="CUT"/>
    <property type="match status" value="1"/>
</dbReference>
<evidence type="ECO:0000313" key="14">
    <source>
        <dbReference type="Proteomes" id="UP000492821"/>
    </source>
</evidence>
<feature type="region of interest" description="Disordered" evidence="11">
    <location>
        <begin position="1"/>
        <end position="26"/>
    </location>
</feature>
<sequence>MSSPSTSQADQNNKTQEPNPNAQNFGDLTLSEAVNLLNVYVNIINQQSKQLQKCDDLRIYDQNVKQAQQQHITHLCKVVEGCKCDVVSAASKNALNEELNRNQDTEQRENDNDVQPNENLKCEPVQITLEHLDKYPILDTVKLTEELVKFLDVYQINLEEYAESYLGIARESAAAFFESPKPWIVLTFSERAPFIRIKMFLDEVESVKNGNLPAIVQNPPEVVGNGQLPLPDAISNVFSEALMAYRLNESQNQPNWPNAPPVESNLMQTPVIRSETEFMITKGGVRKRRRVEAREQAIIQAEYEKNGKPTGKRRAELAKELNLSAHTVKKWFDKIEQAKQEEVVEHRGNQLANFNNNLNLLTQLQNFPNFAYYLPSNISHNFQ</sequence>
<dbReference type="SMART" id="SM00389">
    <property type="entry name" value="HOX"/>
    <property type="match status" value="1"/>
</dbReference>
<dbReference type="InterPro" id="IPR003350">
    <property type="entry name" value="CUT_dom"/>
</dbReference>
<evidence type="ECO:0000256" key="3">
    <source>
        <dbReference type="ARBA" id="ARBA00023015"/>
    </source>
</evidence>
<feature type="domain" description="CUT" evidence="13">
    <location>
        <begin position="129"/>
        <end position="216"/>
    </location>
</feature>
<reference evidence="14" key="1">
    <citation type="journal article" date="2013" name="Genetics">
        <title>The draft genome and transcriptome of Panagrellus redivivus are shaped by the harsh demands of a free-living lifestyle.</title>
        <authorList>
            <person name="Srinivasan J."/>
            <person name="Dillman A.R."/>
            <person name="Macchietto M.G."/>
            <person name="Heikkinen L."/>
            <person name="Lakso M."/>
            <person name="Fracchia K.M."/>
            <person name="Antoshechkin I."/>
            <person name="Mortazavi A."/>
            <person name="Wong G."/>
            <person name="Sternberg P.W."/>
        </authorList>
    </citation>
    <scope>NUCLEOTIDE SEQUENCE [LARGE SCALE GENOMIC DNA]</scope>
    <source>
        <strain evidence="14">MT8872</strain>
    </source>
</reference>
<evidence type="ECO:0000256" key="9">
    <source>
        <dbReference type="RuleBase" id="RU000682"/>
    </source>
</evidence>
<comment type="similarity">
    <text evidence="2 10">Belongs to the CUT homeobox family.</text>
</comment>
<feature type="region of interest" description="Disordered" evidence="11">
    <location>
        <begin position="95"/>
        <end position="119"/>
    </location>
</feature>
<evidence type="ECO:0000256" key="1">
    <source>
        <dbReference type="ARBA" id="ARBA00004123"/>
    </source>
</evidence>
<evidence type="ECO:0000259" key="12">
    <source>
        <dbReference type="PROSITE" id="PS50071"/>
    </source>
</evidence>
<dbReference type="Gene3D" id="1.10.10.60">
    <property type="entry name" value="Homeodomain-like"/>
    <property type="match status" value="1"/>
</dbReference>
<dbReference type="InterPro" id="IPR010982">
    <property type="entry name" value="Lambda_DNA-bd_dom_sf"/>
</dbReference>
<evidence type="ECO:0000256" key="7">
    <source>
        <dbReference type="ARBA" id="ARBA00023242"/>
    </source>
</evidence>
<reference evidence="15" key="2">
    <citation type="submission" date="2020-10" db="UniProtKB">
        <authorList>
            <consortium name="WormBaseParasite"/>
        </authorList>
    </citation>
    <scope>IDENTIFICATION</scope>
</reference>
<dbReference type="InterPro" id="IPR009057">
    <property type="entry name" value="Homeodomain-like_sf"/>
</dbReference>